<dbReference type="PANTHER" id="PTHR43877">
    <property type="entry name" value="AMINOALKYLPHOSPHONATE N-ACETYLTRANSFERASE-RELATED-RELATED"/>
    <property type="match status" value="1"/>
</dbReference>
<dbReference type="Gene3D" id="3.40.630.30">
    <property type="match status" value="1"/>
</dbReference>
<dbReference type="PROSITE" id="PS51186">
    <property type="entry name" value="GNAT"/>
    <property type="match status" value="1"/>
</dbReference>
<dbReference type="InterPro" id="IPR050832">
    <property type="entry name" value="Bact_Acetyltransf"/>
</dbReference>
<reference evidence="4 5" key="1">
    <citation type="submission" date="2014-07" db="EMBL/GenBank/DDBJ databases">
        <authorList>
            <person name="Urmite Genomes Urmite Genomes"/>
        </authorList>
    </citation>
    <scope>NUCLEOTIDE SEQUENCE [LARGE SCALE GENOMIC DNA]</scope>
    <source>
        <strain evidence="4 5">13MG44_air</strain>
    </source>
</reference>
<proteinExistence type="predicted"/>
<dbReference type="InterPro" id="IPR016181">
    <property type="entry name" value="Acyl_CoA_acyltransferase"/>
</dbReference>
<dbReference type="Pfam" id="PF13673">
    <property type="entry name" value="Acetyltransf_10"/>
    <property type="match status" value="1"/>
</dbReference>
<keyword evidence="2" id="KW-0012">Acyltransferase</keyword>
<dbReference type="OrthoDB" id="9796171at2"/>
<sequence length="141" mass="16403">MELKITDDKRNYNQCLEIRKEVFVDEQNVPIEIELDEYEKESVNILLTLDDRPLGTVRYRDIGDGTAKIERMAVRKIARGLHLGQALMNFVHIHAEDNGFKRTKLGAQVHALKFYEKLGYHVVSDEFDDAGIPHKYMEKEL</sequence>
<dbReference type="EMBL" id="CCSE01000001">
    <property type="protein sequence ID" value="CDZ99236.1"/>
    <property type="molecule type" value="Genomic_DNA"/>
</dbReference>
<dbReference type="Proteomes" id="UP000044136">
    <property type="component" value="Unassembled WGS sequence"/>
</dbReference>
<evidence type="ECO:0000256" key="2">
    <source>
        <dbReference type="ARBA" id="ARBA00023315"/>
    </source>
</evidence>
<feature type="domain" description="N-acetyltransferase" evidence="3">
    <location>
        <begin position="3"/>
        <end position="141"/>
    </location>
</feature>
<name>A0A078M3A1_9STAP</name>
<keyword evidence="1 4" id="KW-0808">Transferase</keyword>
<evidence type="ECO:0000313" key="4">
    <source>
        <dbReference type="EMBL" id="CDZ99236.1"/>
    </source>
</evidence>
<gene>
    <name evidence="4" type="primary">yjcF</name>
    <name evidence="4" type="ORF">BN1048_00363</name>
</gene>
<evidence type="ECO:0000313" key="5">
    <source>
        <dbReference type="Proteomes" id="UP000044136"/>
    </source>
</evidence>
<dbReference type="STRING" id="1461582.BN1048_00363"/>
<accession>A0A078M3A1</accession>
<evidence type="ECO:0000259" key="3">
    <source>
        <dbReference type="PROSITE" id="PS51186"/>
    </source>
</evidence>
<dbReference type="GO" id="GO:0016747">
    <property type="term" value="F:acyltransferase activity, transferring groups other than amino-acyl groups"/>
    <property type="evidence" value="ECO:0007669"/>
    <property type="project" value="InterPro"/>
</dbReference>
<evidence type="ECO:0000256" key="1">
    <source>
        <dbReference type="ARBA" id="ARBA00022679"/>
    </source>
</evidence>
<keyword evidence="5" id="KW-1185">Reference proteome</keyword>
<organism evidence="4 5">
    <name type="scientific">Jeotgalicoccus saudimassiliensis</name>
    <dbReference type="NCBI Taxonomy" id="1461582"/>
    <lineage>
        <taxon>Bacteria</taxon>
        <taxon>Bacillati</taxon>
        <taxon>Bacillota</taxon>
        <taxon>Bacilli</taxon>
        <taxon>Bacillales</taxon>
        <taxon>Staphylococcaceae</taxon>
        <taxon>Jeotgalicoccus</taxon>
    </lineage>
</organism>
<dbReference type="SUPFAM" id="SSF55729">
    <property type="entry name" value="Acyl-CoA N-acyltransferases (Nat)"/>
    <property type="match status" value="1"/>
</dbReference>
<dbReference type="eggNOG" id="COG2153">
    <property type="taxonomic scope" value="Bacteria"/>
</dbReference>
<dbReference type="HOGENOM" id="CLU_056607_6_2_9"/>
<dbReference type="AlphaFoldDB" id="A0A078M3A1"/>
<dbReference type="PANTHER" id="PTHR43877:SF2">
    <property type="entry name" value="AMINOALKYLPHOSPHONATE N-ACETYLTRANSFERASE-RELATED"/>
    <property type="match status" value="1"/>
</dbReference>
<dbReference type="InterPro" id="IPR000182">
    <property type="entry name" value="GNAT_dom"/>
</dbReference>
<protein>
    <submittedName>
        <fullName evidence="4">Putative N-acetyltransferase YjcF</fullName>
    </submittedName>
</protein>
<dbReference type="CDD" id="cd04301">
    <property type="entry name" value="NAT_SF"/>
    <property type="match status" value="1"/>
</dbReference>